<dbReference type="EMBL" id="WBXO01000002">
    <property type="protein sequence ID" value="KAB2953962.1"/>
    <property type="molecule type" value="Genomic_DNA"/>
</dbReference>
<keyword evidence="5 17" id="KW-1003">Cell membrane</keyword>
<keyword evidence="7 17" id="KW-0378">Hydrolase</keyword>
<evidence type="ECO:0000256" key="4">
    <source>
        <dbReference type="ARBA" id="ARBA00021581"/>
    </source>
</evidence>
<dbReference type="GO" id="GO:0071555">
    <property type="term" value="P:cell wall organization"/>
    <property type="evidence" value="ECO:0007669"/>
    <property type="project" value="UniProtKB-KW"/>
</dbReference>
<proteinExistence type="inferred from homology"/>
<evidence type="ECO:0000256" key="10">
    <source>
        <dbReference type="ARBA" id="ARBA00022989"/>
    </source>
</evidence>
<evidence type="ECO:0000256" key="12">
    <source>
        <dbReference type="ARBA" id="ARBA00023251"/>
    </source>
</evidence>
<keyword evidence="8 17" id="KW-0133">Cell shape</keyword>
<feature type="transmembrane region" description="Helical" evidence="17">
    <location>
        <begin position="255"/>
        <end position="276"/>
    </location>
</feature>
<feature type="transmembrane region" description="Helical" evidence="17">
    <location>
        <begin position="48"/>
        <end position="65"/>
    </location>
</feature>
<evidence type="ECO:0000256" key="17">
    <source>
        <dbReference type="HAMAP-Rule" id="MF_01006"/>
    </source>
</evidence>
<evidence type="ECO:0000256" key="5">
    <source>
        <dbReference type="ARBA" id="ARBA00022475"/>
    </source>
</evidence>
<dbReference type="InterPro" id="IPR003824">
    <property type="entry name" value="UppP"/>
</dbReference>
<dbReference type="GO" id="GO:0046677">
    <property type="term" value="P:response to antibiotic"/>
    <property type="evidence" value="ECO:0007669"/>
    <property type="project" value="UniProtKB-UniRule"/>
</dbReference>
<gene>
    <name evidence="17" type="primary">uppP</name>
    <name evidence="18" type="ORF">F9B85_04655</name>
</gene>
<comment type="catalytic activity">
    <reaction evidence="16 17">
        <text>di-trans,octa-cis-undecaprenyl diphosphate + H2O = di-trans,octa-cis-undecaprenyl phosphate + phosphate + H(+)</text>
        <dbReference type="Rhea" id="RHEA:28094"/>
        <dbReference type="ChEBI" id="CHEBI:15377"/>
        <dbReference type="ChEBI" id="CHEBI:15378"/>
        <dbReference type="ChEBI" id="CHEBI:43474"/>
        <dbReference type="ChEBI" id="CHEBI:58405"/>
        <dbReference type="ChEBI" id="CHEBI:60392"/>
        <dbReference type="EC" id="3.6.1.27"/>
    </reaction>
</comment>
<dbReference type="GO" id="GO:0005886">
    <property type="term" value="C:plasma membrane"/>
    <property type="evidence" value="ECO:0007669"/>
    <property type="project" value="UniProtKB-SubCell"/>
</dbReference>
<keyword evidence="12 17" id="KW-0046">Antibiotic resistance</keyword>
<evidence type="ECO:0000256" key="9">
    <source>
        <dbReference type="ARBA" id="ARBA00022984"/>
    </source>
</evidence>
<keyword evidence="9 17" id="KW-0573">Peptidoglycan synthesis</keyword>
<evidence type="ECO:0000313" key="19">
    <source>
        <dbReference type="Proteomes" id="UP000468766"/>
    </source>
</evidence>
<comment type="subcellular location">
    <subcellularLocation>
        <location evidence="1 17">Cell membrane</location>
        <topology evidence="1 17">Multi-pass membrane protein</topology>
    </subcellularLocation>
</comment>
<keyword evidence="11 17" id="KW-0472">Membrane</keyword>
<feature type="transmembrane region" description="Helical" evidence="17">
    <location>
        <begin position="223"/>
        <end position="243"/>
    </location>
</feature>
<comment type="miscellaneous">
    <text evidence="17">Bacitracin is thought to be involved in the inhibition of peptidoglycan synthesis by sequestering undecaprenyl diphosphate, thereby reducing the pool of lipid carrier available.</text>
</comment>
<dbReference type="Pfam" id="PF02673">
    <property type="entry name" value="BacA"/>
    <property type="match status" value="1"/>
</dbReference>
<dbReference type="GO" id="GO:0009252">
    <property type="term" value="P:peptidoglycan biosynthetic process"/>
    <property type="evidence" value="ECO:0007669"/>
    <property type="project" value="UniProtKB-KW"/>
</dbReference>
<evidence type="ECO:0000256" key="3">
    <source>
        <dbReference type="ARBA" id="ARBA00012374"/>
    </source>
</evidence>
<evidence type="ECO:0000256" key="16">
    <source>
        <dbReference type="ARBA" id="ARBA00047594"/>
    </source>
</evidence>
<feature type="transmembrane region" description="Helical" evidence="17">
    <location>
        <begin position="191"/>
        <end position="211"/>
    </location>
</feature>
<evidence type="ECO:0000256" key="7">
    <source>
        <dbReference type="ARBA" id="ARBA00022801"/>
    </source>
</evidence>
<dbReference type="HAMAP" id="MF_01006">
    <property type="entry name" value="Undec_diphosphatase"/>
    <property type="match status" value="1"/>
</dbReference>
<evidence type="ECO:0000256" key="8">
    <source>
        <dbReference type="ARBA" id="ARBA00022960"/>
    </source>
</evidence>
<evidence type="ECO:0000256" key="11">
    <source>
        <dbReference type="ARBA" id="ARBA00023136"/>
    </source>
</evidence>
<keyword evidence="10 17" id="KW-1133">Transmembrane helix</keyword>
<dbReference type="GO" id="GO:0050380">
    <property type="term" value="F:undecaprenyl-diphosphatase activity"/>
    <property type="evidence" value="ECO:0007669"/>
    <property type="project" value="UniProtKB-UniRule"/>
</dbReference>
<evidence type="ECO:0000256" key="14">
    <source>
        <dbReference type="ARBA" id="ARBA00032707"/>
    </source>
</evidence>
<evidence type="ECO:0000256" key="1">
    <source>
        <dbReference type="ARBA" id="ARBA00004651"/>
    </source>
</evidence>
<evidence type="ECO:0000256" key="2">
    <source>
        <dbReference type="ARBA" id="ARBA00010621"/>
    </source>
</evidence>
<evidence type="ECO:0000256" key="6">
    <source>
        <dbReference type="ARBA" id="ARBA00022692"/>
    </source>
</evidence>
<accession>A0A6I0F551</accession>
<sequence length="277" mass="30240">MSNELILFFLLGLLQGITEPLPISSSGHLMIAQELLGISVGEPQKQLAFATLVNAASLLSVLLIYRSDIFRLTINSTTYLYKRSPDLKSDFDYVKLLIIATIPAGVLGLLLKDILEGHLENIIVVGIALIVTGIFLWLIQNLVGKKNDNQISVIDAIVIGLAQSVALIPGISRSGATVVAAMLKGFTRESALRFSFLLYIPVSIGAVLLQIDTLGDILSESSSMLIPYIIAFLSSFIASYLALKWFINVMKKGKLLYFSIYCFVVGPIVVLFKYIVP</sequence>
<dbReference type="GO" id="GO:0008360">
    <property type="term" value="P:regulation of cell shape"/>
    <property type="evidence" value="ECO:0007669"/>
    <property type="project" value="UniProtKB-KW"/>
</dbReference>
<dbReference type="PANTHER" id="PTHR30622:SF2">
    <property type="entry name" value="UNDECAPRENYL-DIPHOSPHATASE"/>
    <property type="match status" value="1"/>
</dbReference>
<evidence type="ECO:0000313" key="18">
    <source>
        <dbReference type="EMBL" id="KAB2953962.1"/>
    </source>
</evidence>
<name>A0A6I0F551_9FIRM</name>
<dbReference type="AlphaFoldDB" id="A0A6I0F551"/>
<comment type="caution">
    <text evidence="18">The sequence shown here is derived from an EMBL/GenBank/DDBJ whole genome shotgun (WGS) entry which is preliminary data.</text>
</comment>
<comment type="function">
    <text evidence="17">Catalyzes the dephosphorylation of undecaprenyl diphosphate (UPP). Confers resistance to bacitracin.</text>
</comment>
<organism evidence="18 19">
    <name type="scientific">Heliorestis acidaminivorans</name>
    <dbReference type="NCBI Taxonomy" id="553427"/>
    <lineage>
        <taxon>Bacteria</taxon>
        <taxon>Bacillati</taxon>
        <taxon>Bacillota</taxon>
        <taxon>Clostridia</taxon>
        <taxon>Eubacteriales</taxon>
        <taxon>Heliobacteriaceae</taxon>
        <taxon>Heliorestis</taxon>
    </lineage>
</organism>
<evidence type="ECO:0000256" key="15">
    <source>
        <dbReference type="ARBA" id="ARBA00032932"/>
    </source>
</evidence>
<dbReference type="OrthoDB" id="9808289at2"/>
<keyword evidence="6 17" id="KW-0812">Transmembrane</keyword>
<keyword evidence="19" id="KW-1185">Reference proteome</keyword>
<dbReference type="EC" id="3.6.1.27" evidence="3 17"/>
<comment type="similarity">
    <text evidence="2 17">Belongs to the UppP family.</text>
</comment>
<feature type="transmembrane region" description="Helical" evidence="17">
    <location>
        <begin position="122"/>
        <end position="139"/>
    </location>
</feature>
<dbReference type="PANTHER" id="PTHR30622">
    <property type="entry name" value="UNDECAPRENYL-DIPHOSPHATASE"/>
    <property type="match status" value="1"/>
</dbReference>
<feature type="transmembrane region" description="Helical" evidence="17">
    <location>
        <begin position="93"/>
        <end position="110"/>
    </location>
</feature>
<keyword evidence="13 17" id="KW-0961">Cell wall biogenesis/degradation</keyword>
<reference evidence="18 19" key="1">
    <citation type="submission" date="2019-10" db="EMBL/GenBank/DDBJ databases">
        <title>Whole-genome sequence of the extremophile Heliorestis acidaminivorans DSM 24790.</title>
        <authorList>
            <person name="Kyndt J.A."/>
            <person name="Meyer T.E."/>
        </authorList>
    </citation>
    <scope>NUCLEOTIDE SEQUENCE [LARGE SCALE GENOMIC DNA]</scope>
    <source>
        <strain evidence="18 19">DSM 24790</strain>
    </source>
</reference>
<protein>
    <recommendedName>
        <fullName evidence="4 17">Undecaprenyl-diphosphatase</fullName>
        <ecNumber evidence="3 17">3.6.1.27</ecNumber>
    </recommendedName>
    <alternativeName>
        <fullName evidence="15 17">Bacitracin resistance protein</fullName>
    </alternativeName>
    <alternativeName>
        <fullName evidence="14 17">Undecaprenyl pyrophosphate phosphatase</fullName>
    </alternativeName>
</protein>
<evidence type="ECO:0000256" key="13">
    <source>
        <dbReference type="ARBA" id="ARBA00023316"/>
    </source>
</evidence>
<dbReference type="Proteomes" id="UP000468766">
    <property type="component" value="Unassembled WGS sequence"/>
</dbReference>